<dbReference type="SUPFAM" id="SSF55073">
    <property type="entry name" value="Nucleotide cyclase"/>
    <property type="match status" value="1"/>
</dbReference>
<keyword evidence="2" id="KW-1133">Transmembrane helix</keyword>
<dbReference type="SUPFAM" id="SSF141868">
    <property type="entry name" value="EAL domain-like"/>
    <property type="match status" value="1"/>
</dbReference>
<dbReference type="Proteomes" id="UP001240250">
    <property type="component" value="Unassembled WGS sequence"/>
</dbReference>
<dbReference type="InterPro" id="IPR000160">
    <property type="entry name" value="GGDEF_dom"/>
</dbReference>
<keyword evidence="2" id="KW-0472">Membrane</keyword>
<dbReference type="CDD" id="cd01949">
    <property type="entry name" value="GGDEF"/>
    <property type="match status" value="1"/>
</dbReference>
<feature type="transmembrane region" description="Helical" evidence="2">
    <location>
        <begin position="165"/>
        <end position="185"/>
    </location>
</feature>
<feature type="transmembrane region" description="Helical" evidence="2">
    <location>
        <begin position="134"/>
        <end position="153"/>
    </location>
</feature>
<dbReference type="Pfam" id="PF00990">
    <property type="entry name" value="GGDEF"/>
    <property type="match status" value="1"/>
</dbReference>
<feature type="domain" description="GGDEF" evidence="4">
    <location>
        <begin position="349"/>
        <end position="481"/>
    </location>
</feature>
<dbReference type="InterPro" id="IPR050706">
    <property type="entry name" value="Cyclic-di-GMP_PDE-like"/>
</dbReference>
<keyword evidence="6" id="KW-1185">Reference proteome</keyword>
<dbReference type="PANTHER" id="PTHR33121">
    <property type="entry name" value="CYCLIC DI-GMP PHOSPHODIESTERASE PDEF"/>
    <property type="match status" value="1"/>
</dbReference>
<gene>
    <name evidence="5" type="ORF">JO380_003437</name>
</gene>
<feature type="transmembrane region" description="Helical" evidence="2">
    <location>
        <begin position="103"/>
        <end position="122"/>
    </location>
</feature>
<dbReference type="PANTHER" id="PTHR33121:SF70">
    <property type="entry name" value="SIGNALING PROTEIN YKOW"/>
    <property type="match status" value="1"/>
</dbReference>
<dbReference type="InterPro" id="IPR043128">
    <property type="entry name" value="Rev_trsase/Diguanyl_cyclase"/>
</dbReference>
<dbReference type="InterPro" id="IPR001633">
    <property type="entry name" value="EAL_dom"/>
</dbReference>
<dbReference type="PROSITE" id="PS50887">
    <property type="entry name" value="GGDEF"/>
    <property type="match status" value="1"/>
</dbReference>
<proteinExistence type="predicted"/>
<sequence length="771" mass="83283">MLGDVPLWATVLQFLAAGLVGGFCVLQWVWWRGALRSEGSTWSLALSVTMGALLLVGGLHGVTESPPVRAVLEFGHAQLLGVLALVALPATRAFGGRGPRVRPWAVAVGVVLALRAALWFWPAEQVPGVPGGRAAAVALLFVMLAVVVGYVVAALGRARLTRPGWTVAAAGSTSLVMLGGGVLLAGRPLGALLTALWPLPFALGLESLAFVRLRRAQSTARRRELMRDALAAVTNTAWFHRDADAVLLQARDAARRVLGDPSVEASLRPLQRDRFVADLFPAEPGRLEPHDRTFLVDLALVVSTAAERYALADRLARAAVTDPLTRLPNRRAADVHLLEVLERGAVERTRVAVLYCDIDGFKDVNDREGHAAGDELLRRTADLLRGWVDDDTYAARLAGDEFAVVVARAPDDEALGDLARRLRAEFAAHVGSTGPRLTCGVAAWDPTDVVDADALLRHADAAMLEAKRTSTGHRVFDPAMRARAEDQRRIRSALERAVAEDRITAYFQPIVDTRTLEVVGLEALARWQEGDAVVLPEHWITLAEQTGLIVPIGRSMVRQSRRALDRHQMPVAVNLSARELHEPDVLEHLDAAWSGGPWEHLTVEITESTMLRTSAAVPVLSELRARGARIALDDFGTGYSSLARLARLPVDVLKIDRSFVRELRTPRGVGAVRAIVALAEHHGLDVVAEGVESAGDLQVLVDLGVPRAQGNFVGRPAAGLPVRGARPQPRSVEPARTTGEQRRLDARRVRTVPRPLRVVHGGGDDAAPEHL</sequence>
<feature type="region of interest" description="Disordered" evidence="1">
    <location>
        <begin position="716"/>
        <end position="743"/>
    </location>
</feature>
<dbReference type="SMART" id="SM00052">
    <property type="entry name" value="EAL"/>
    <property type="match status" value="1"/>
</dbReference>
<dbReference type="InterPro" id="IPR035919">
    <property type="entry name" value="EAL_sf"/>
</dbReference>
<comment type="caution">
    <text evidence="5">The sequence shown here is derived from an EMBL/GenBank/DDBJ whole genome shotgun (WGS) entry which is preliminary data.</text>
</comment>
<dbReference type="SMART" id="SM00267">
    <property type="entry name" value="GGDEF"/>
    <property type="match status" value="1"/>
</dbReference>
<protein>
    <submittedName>
        <fullName evidence="5">Diguanylate cyclase (GGDEF)-like protein</fullName>
    </submittedName>
</protein>
<evidence type="ECO:0000313" key="5">
    <source>
        <dbReference type="EMBL" id="MDQ0427056.1"/>
    </source>
</evidence>
<organism evidence="5 6">
    <name type="scientific">Cellulomonas iranensis</name>
    <dbReference type="NCBI Taxonomy" id="76862"/>
    <lineage>
        <taxon>Bacteria</taxon>
        <taxon>Bacillati</taxon>
        <taxon>Actinomycetota</taxon>
        <taxon>Actinomycetes</taxon>
        <taxon>Micrococcales</taxon>
        <taxon>Cellulomonadaceae</taxon>
        <taxon>Cellulomonas</taxon>
    </lineage>
</organism>
<accession>A0ABU0GQL2</accession>
<dbReference type="Pfam" id="PF00563">
    <property type="entry name" value="EAL"/>
    <property type="match status" value="1"/>
</dbReference>
<dbReference type="PROSITE" id="PS50883">
    <property type="entry name" value="EAL"/>
    <property type="match status" value="1"/>
</dbReference>
<evidence type="ECO:0000259" key="4">
    <source>
        <dbReference type="PROSITE" id="PS50887"/>
    </source>
</evidence>
<dbReference type="CDD" id="cd01948">
    <property type="entry name" value="EAL"/>
    <property type="match status" value="1"/>
</dbReference>
<feature type="domain" description="EAL" evidence="3">
    <location>
        <begin position="487"/>
        <end position="730"/>
    </location>
</feature>
<name>A0ABU0GQL2_9CELL</name>
<evidence type="ECO:0000259" key="3">
    <source>
        <dbReference type="PROSITE" id="PS50883"/>
    </source>
</evidence>
<evidence type="ECO:0000256" key="1">
    <source>
        <dbReference type="SAM" id="MobiDB-lite"/>
    </source>
</evidence>
<reference evidence="5 6" key="1">
    <citation type="submission" date="2023-07" db="EMBL/GenBank/DDBJ databases">
        <title>Sequencing the genomes of 1000 actinobacteria strains.</title>
        <authorList>
            <person name="Klenk H.-P."/>
        </authorList>
    </citation>
    <scope>NUCLEOTIDE SEQUENCE [LARGE SCALE GENOMIC DNA]</scope>
    <source>
        <strain evidence="5 6">DSM 14785</strain>
    </source>
</reference>
<dbReference type="Gene3D" id="3.30.70.270">
    <property type="match status" value="1"/>
</dbReference>
<dbReference type="NCBIfam" id="TIGR00254">
    <property type="entry name" value="GGDEF"/>
    <property type="match status" value="1"/>
</dbReference>
<keyword evidence="2" id="KW-0812">Transmembrane</keyword>
<evidence type="ECO:0000313" key="6">
    <source>
        <dbReference type="Proteomes" id="UP001240250"/>
    </source>
</evidence>
<dbReference type="RefSeq" id="WP_233421041.1">
    <property type="nucleotide sequence ID" value="NZ_JAUSVM010000001.1"/>
</dbReference>
<evidence type="ECO:0000256" key="2">
    <source>
        <dbReference type="SAM" id="Phobius"/>
    </source>
</evidence>
<feature type="transmembrane region" description="Helical" evidence="2">
    <location>
        <begin position="42"/>
        <end position="62"/>
    </location>
</feature>
<dbReference type="EMBL" id="JAUSVM010000001">
    <property type="protein sequence ID" value="MDQ0427056.1"/>
    <property type="molecule type" value="Genomic_DNA"/>
</dbReference>
<dbReference type="InterPro" id="IPR029787">
    <property type="entry name" value="Nucleotide_cyclase"/>
</dbReference>
<dbReference type="Gene3D" id="3.20.20.450">
    <property type="entry name" value="EAL domain"/>
    <property type="match status" value="1"/>
</dbReference>
<feature type="transmembrane region" description="Helical" evidence="2">
    <location>
        <begin position="6"/>
        <end position="30"/>
    </location>
</feature>
<feature type="transmembrane region" description="Helical" evidence="2">
    <location>
        <begin position="74"/>
        <end position="91"/>
    </location>
</feature>